<evidence type="ECO:0000256" key="4">
    <source>
        <dbReference type="ARBA" id="ARBA00036539"/>
    </source>
</evidence>
<evidence type="ECO:0000256" key="5">
    <source>
        <dbReference type="ARBA" id="ARBA00038966"/>
    </source>
</evidence>
<dbReference type="GO" id="GO:0030272">
    <property type="term" value="F:5-formyltetrahydrofolate cyclo-ligase activity"/>
    <property type="evidence" value="ECO:0007669"/>
    <property type="project" value="UniProtKB-EC"/>
</dbReference>
<comment type="catalytic activity">
    <reaction evidence="4">
        <text>(6S)-5-formyl-5,6,7,8-tetrahydrofolate + ATP = (6R)-5,10-methenyltetrahydrofolate + ADP + phosphate</text>
        <dbReference type="Rhea" id="RHEA:10488"/>
        <dbReference type="ChEBI" id="CHEBI:30616"/>
        <dbReference type="ChEBI" id="CHEBI:43474"/>
        <dbReference type="ChEBI" id="CHEBI:57455"/>
        <dbReference type="ChEBI" id="CHEBI:57457"/>
        <dbReference type="ChEBI" id="CHEBI:456216"/>
        <dbReference type="EC" id="6.3.3.2"/>
    </reaction>
</comment>
<keyword evidence="3" id="KW-0067">ATP-binding</keyword>
<dbReference type="SUPFAM" id="SSF100950">
    <property type="entry name" value="NagB/RpiA/CoA transferase-like"/>
    <property type="match status" value="1"/>
</dbReference>
<organism evidence="6 7">
    <name type="scientific">Strongylus vulgaris</name>
    <name type="common">Blood worm</name>
    <dbReference type="NCBI Taxonomy" id="40348"/>
    <lineage>
        <taxon>Eukaryota</taxon>
        <taxon>Metazoa</taxon>
        <taxon>Ecdysozoa</taxon>
        <taxon>Nematoda</taxon>
        <taxon>Chromadorea</taxon>
        <taxon>Rhabditida</taxon>
        <taxon>Rhabditina</taxon>
        <taxon>Rhabditomorpha</taxon>
        <taxon>Strongyloidea</taxon>
        <taxon>Strongylidae</taxon>
        <taxon>Strongylus</taxon>
    </lineage>
</organism>
<name>A0A3P7JUX1_STRVU</name>
<dbReference type="PANTHER" id="PTHR23407:SF1">
    <property type="entry name" value="5-FORMYLTETRAHYDROFOLATE CYCLO-LIGASE"/>
    <property type="match status" value="1"/>
</dbReference>
<dbReference type="GO" id="GO:0009396">
    <property type="term" value="P:folic acid-containing compound biosynthetic process"/>
    <property type="evidence" value="ECO:0007669"/>
    <property type="project" value="TreeGrafter"/>
</dbReference>
<evidence type="ECO:0000256" key="3">
    <source>
        <dbReference type="ARBA" id="ARBA00022840"/>
    </source>
</evidence>
<dbReference type="InterPro" id="IPR002698">
    <property type="entry name" value="FTHF_cligase"/>
</dbReference>
<evidence type="ECO:0000256" key="1">
    <source>
        <dbReference type="ARBA" id="ARBA00010638"/>
    </source>
</evidence>
<dbReference type="AlphaFoldDB" id="A0A3P7JUX1"/>
<dbReference type="OrthoDB" id="2015992at2759"/>
<dbReference type="PANTHER" id="PTHR23407">
    <property type="entry name" value="ATPASE INHIBITOR/5-FORMYLTETRAHYDROFOLATE CYCLO-LIGASE"/>
    <property type="match status" value="1"/>
</dbReference>
<accession>A0A3P7JUX1</accession>
<protein>
    <recommendedName>
        <fullName evidence="5">5-formyltetrahydrofolate cyclo-ligase</fullName>
        <ecNumber evidence="5">6.3.3.2</ecNumber>
    </recommendedName>
</protein>
<dbReference type="Proteomes" id="UP000270094">
    <property type="component" value="Unassembled WGS sequence"/>
</dbReference>
<dbReference type="GO" id="GO:0035999">
    <property type="term" value="P:tetrahydrofolate interconversion"/>
    <property type="evidence" value="ECO:0007669"/>
    <property type="project" value="TreeGrafter"/>
</dbReference>
<proteinExistence type="inferred from homology"/>
<dbReference type="GO" id="GO:0005524">
    <property type="term" value="F:ATP binding"/>
    <property type="evidence" value="ECO:0007669"/>
    <property type="project" value="UniProtKB-KW"/>
</dbReference>
<evidence type="ECO:0000256" key="2">
    <source>
        <dbReference type="ARBA" id="ARBA00022741"/>
    </source>
</evidence>
<evidence type="ECO:0000313" key="7">
    <source>
        <dbReference type="Proteomes" id="UP000270094"/>
    </source>
</evidence>
<dbReference type="Gene3D" id="3.40.50.10420">
    <property type="entry name" value="NagB/RpiA/CoA transferase-like"/>
    <property type="match status" value="1"/>
</dbReference>
<sequence length="93" mass="10245">MLLPGVAFTKDGDRLGHGMVRPLDLMLLPGVAFTKDGDRLGHGMGYYDRMLADHKNRFGKLPLMYGLSLTQQMVDSVPLGETDIKLDGVIRAE</sequence>
<dbReference type="InterPro" id="IPR037171">
    <property type="entry name" value="NagB/RpiA_transferase-like"/>
</dbReference>
<keyword evidence="7" id="KW-1185">Reference proteome</keyword>
<keyword evidence="2" id="KW-0547">Nucleotide-binding</keyword>
<comment type="similarity">
    <text evidence="1">Belongs to the 5-formyltetrahydrofolate cyclo-ligase family.</text>
</comment>
<dbReference type="EMBL" id="UYYB01134465">
    <property type="protein sequence ID" value="VDM84923.1"/>
    <property type="molecule type" value="Genomic_DNA"/>
</dbReference>
<gene>
    <name evidence="6" type="ORF">SVUK_LOCUS19921</name>
</gene>
<reference evidence="6 7" key="1">
    <citation type="submission" date="2018-11" db="EMBL/GenBank/DDBJ databases">
        <authorList>
            <consortium name="Pathogen Informatics"/>
        </authorList>
    </citation>
    <scope>NUCLEOTIDE SEQUENCE [LARGE SCALE GENOMIC DNA]</scope>
</reference>
<evidence type="ECO:0000313" key="6">
    <source>
        <dbReference type="EMBL" id="VDM84923.1"/>
    </source>
</evidence>
<dbReference type="InterPro" id="IPR024185">
    <property type="entry name" value="FTHF_cligase-like_sf"/>
</dbReference>
<dbReference type="EC" id="6.3.3.2" evidence="5"/>
<dbReference type="Pfam" id="PF01812">
    <property type="entry name" value="5-FTHF_cyc-lig"/>
    <property type="match status" value="1"/>
</dbReference>